<dbReference type="PANTHER" id="PTHR10302:SF27">
    <property type="entry name" value="SINGLE-STRANDED DNA-BINDING PROTEIN"/>
    <property type="match status" value="1"/>
</dbReference>
<dbReference type="GeneID" id="83014060"/>
<protein>
    <recommendedName>
        <fullName evidence="2 3">Single-stranded DNA-binding protein</fullName>
    </recommendedName>
</protein>
<dbReference type="PROSITE" id="PS50935">
    <property type="entry name" value="SSB"/>
    <property type="match status" value="1"/>
</dbReference>
<dbReference type="AlphaFoldDB" id="A0A412G6V1"/>
<accession>A0A412G6V1</accession>
<evidence type="ECO:0000313" key="5">
    <source>
        <dbReference type="Proteomes" id="UP000284178"/>
    </source>
</evidence>
<reference evidence="4 5" key="1">
    <citation type="submission" date="2018-08" db="EMBL/GenBank/DDBJ databases">
        <title>A genome reference for cultivated species of the human gut microbiota.</title>
        <authorList>
            <person name="Zou Y."/>
            <person name="Xue W."/>
            <person name="Luo G."/>
        </authorList>
    </citation>
    <scope>NUCLEOTIDE SEQUENCE [LARGE SCALE GENOMIC DNA]</scope>
    <source>
        <strain evidence="4 5">AF24-29</strain>
    </source>
</reference>
<organism evidence="4 5">
    <name type="scientific">Holdemania filiformis</name>
    <dbReference type="NCBI Taxonomy" id="61171"/>
    <lineage>
        <taxon>Bacteria</taxon>
        <taxon>Bacillati</taxon>
        <taxon>Bacillota</taxon>
        <taxon>Erysipelotrichia</taxon>
        <taxon>Erysipelotrichales</taxon>
        <taxon>Erysipelotrichaceae</taxon>
        <taxon>Holdemania</taxon>
    </lineage>
</organism>
<dbReference type="PANTHER" id="PTHR10302">
    <property type="entry name" value="SINGLE-STRANDED DNA-BINDING PROTEIN"/>
    <property type="match status" value="1"/>
</dbReference>
<dbReference type="InterPro" id="IPR000424">
    <property type="entry name" value="Primosome_PriB/ssb"/>
</dbReference>
<name>A0A412G6V1_9FIRM</name>
<dbReference type="PIRSF" id="PIRSF002070">
    <property type="entry name" value="SSB"/>
    <property type="match status" value="1"/>
</dbReference>
<proteinExistence type="predicted"/>
<evidence type="ECO:0000256" key="2">
    <source>
        <dbReference type="PIRNR" id="PIRNR002070"/>
    </source>
</evidence>
<dbReference type="InterPro" id="IPR012340">
    <property type="entry name" value="NA-bd_OB-fold"/>
</dbReference>
<dbReference type="GO" id="GO:0006260">
    <property type="term" value="P:DNA replication"/>
    <property type="evidence" value="ECO:0007669"/>
    <property type="project" value="InterPro"/>
</dbReference>
<gene>
    <name evidence="4" type="primary">ssb</name>
    <name evidence="4" type="ORF">DWY25_01380</name>
</gene>
<keyword evidence="5" id="KW-1185">Reference proteome</keyword>
<evidence type="ECO:0000256" key="1">
    <source>
        <dbReference type="ARBA" id="ARBA00023125"/>
    </source>
</evidence>
<comment type="caution">
    <text evidence="4">The sequence shown here is derived from an EMBL/GenBank/DDBJ whole genome shotgun (WGS) entry which is preliminary data.</text>
</comment>
<evidence type="ECO:0000256" key="3">
    <source>
        <dbReference type="RuleBase" id="RU000524"/>
    </source>
</evidence>
<dbReference type="CDD" id="cd04496">
    <property type="entry name" value="SSB_OBF"/>
    <property type="match status" value="1"/>
</dbReference>
<sequence length="118" mass="13039">MLNFMVLVGKVKEIPEIRLTAAGTKIATMLLEVDRGFRNSNGEYDQDVFNVVLWRGVAETCADLLRPGSVVAVKGRLQAHNYEPKEGQTYYNAEIVAEKVSFISVKPISNPPLAEMAV</sequence>
<dbReference type="RefSeq" id="WP_006060878.1">
    <property type="nucleotide sequence ID" value="NZ_CABJCV010000001.1"/>
</dbReference>
<dbReference type="NCBIfam" id="TIGR00621">
    <property type="entry name" value="ssb"/>
    <property type="match status" value="1"/>
</dbReference>
<dbReference type="Pfam" id="PF00436">
    <property type="entry name" value="SSB"/>
    <property type="match status" value="1"/>
</dbReference>
<dbReference type="InterPro" id="IPR011344">
    <property type="entry name" value="ssDNA-bd"/>
</dbReference>
<evidence type="ECO:0000313" key="4">
    <source>
        <dbReference type="EMBL" id="RGR76976.1"/>
    </source>
</evidence>
<dbReference type="EMBL" id="QRUP01000001">
    <property type="protein sequence ID" value="RGR76976.1"/>
    <property type="molecule type" value="Genomic_DNA"/>
</dbReference>
<dbReference type="GO" id="GO:0003697">
    <property type="term" value="F:single-stranded DNA binding"/>
    <property type="evidence" value="ECO:0007669"/>
    <property type="project" value="InterPro"/>
</dbReference>
<dbReference type="SUPFAM" id="SSF50249">
    <property type="entry name" value="Nucleic acid-binding proteins"/>
    <property type="match status" value="1"/>
</dbReference>
<dbReference type="Gene3D" id="2.40.50.140">
    <property type="entry name" value="Nucleic acid-binding proteins"/>
    <property type="match status" value="1"/>
</dbReference>
<dbReference type="GO" id="GO:0009295">
    <property type="term" value="C:nucleoid"/>
    <property type="evidence" value="ECO:0007669"/>
    <property type="project" value="TreeGrafter"/>
</dbReference>
<keyword evidence="1 2" id="KW-0238">DNA-binding</keyword>
<dbReference type="Proteomes" id="UP000284178">
    <property type="component" value="Unassembled WGS sequence"/>
</dbReference>